<protein>
    <recommendedName>
        <fullName evidence="4">Ca3427-like PBP 2 domain-containing protein</fullName>
    </recommendedName>
</protein>
<feature type="domain" description="Ca3427-like PBP 2" evidence="4">
    <location>
        <begin position="90"/>
        <end position="183"/>
    </location>
</feature>
<dbReference type="EMBL" id="LFWA01000001">
    <property type="protein sequence ID" value="KTW32624.1"/>
    <property type="molecule type" value="Genomic_DNA"/>
</dbReference>
<dbReference type="VEuPathDB" id="FungiDB:T551_00109"/>
<dbReference type="Proteomes" id="UP000053447">
    <property type="component" value="Unassembled WGS sequence"/>
</dbReference>
<dbReference type="OrthoDB" id="1363at2759"/>
<evidence type="ECO:0000313" key="5">
    <source>
        <dbReference type="EMBL" id="KTW32624.1"/>
    </source>
</evidence>
<dbReference type="SUPFAM" id="SSF53850">
    <property type="entry name" value="Periplasmic binding protein-like II"/>
    <property type="match status" value="1"/>
</dbReference>
<keyword evidence="6" id="KW-1185">Reference proteome</keyword>
<reference evidence="6" key="1">
    <citation type="journal article" date="2016" name="Nat. Commun.">
        <title>Genome analysis of three Pneumocystis species reveals adaptation mechanisms to life exclusively in mammalian hosts.</title>
        <authorList>
            <person name="Ma L."/>
            <person name="Chen Z."/>
            <person name="Huang D.W."/>
            <person name="Kutty G."/>
            <person name="Ishihara M."/>
            <person name="Wang H."/>
            <person name="Abouelleil A."/>
            <person name="Bishop L."/>
            <person name="Davey E."/>
            <person name="Deng R."/>
            <person name="Deng X."/>
            <person name="Fan L."/>
            <person name="Fantoni G."/>
            <person name="Fitzgerald M."/>
            <person name="Gogineni E."/>
            <person name="Goldberg J.M."/>
            <person name="Handley G."/>
            <person name="Hu X."/>
            <person name="Huber C."/>
            <person name="Jiao X."/>
            <person name="Jones K."/>
            <person name="Levin J.Z."/>
            <person name="Liu Y."/>
            <person name="Macdonald P."/>
            <person name="Melnikov A."/>
            <person name="Raley C."/>
            <person name="Sassi M."/>
            <person name="Sherman B.T."/>
            <person name="Song X."/>
            <person name="Sykes S."/>
            <person name="Tran B."/>
            <person name="Walsh L."/>
            <person name="Xia Y."/>
            <person name="Yang J."/>
            <person name="Young S."/>
            <person name="Zeng Q."/>
            <person name="Zheng X."/>
            <person name="Stephens R."/>
            <person name="Nusbaum C."/>
            <person name="Birren B.W."/>
            <person name="Azadi P."/>
            <person name="Lempicki R.A."/>
            <person name="Cuomo C.A."/>
            <person name="Kovacs J.A."/>
        </authorList>
    </citation>
    <scope>NUCLEOTIDE SEQUENCE [LARGE SCALE GENOMIC DNA]</scope>
    <source>
        <strain evidence="6">RU7</strain>
    </source>
</reference>
<evidence type="ECO:0000259" key="4">
    <source>
        <dbReference type="Pfam" id="PF22384"/>
    </source>
</evidence>
<sequence length="287" mass="31882">MGKHLIRIGYVPEYFSAPILFAHNNGIFANYGIDAKFVVCSGGSGQVMRKLQSGALDISIGLTEALVVGCSSSKGSCKIVGTYVKSHLCWSINTGKQSSYHTEEDLDGSVVGISNIGSGSHIMSYIFAKQETSKIVKPFVFKVLNTFQKLIEAANSDEIAAFIWEHFSCKKYYNSGEIRKIGELSTHWPSYMIAANAHIFEKPVLVDFLNAINDGIAYFYQNNDKAIKYIVKNFHYLKEDVVEWLKTVEFSQNVHDVPLDVIHQVASVLQKADLISFNITDVSSICI</sequence>
<dbReference type="eggNOG" id="ENOG502QRHZ">
    <property type="taxonomic scope" value="Eukaryota"/>
</dbReference>
<dbReference type="Gene3D" id="3.40.190.10">
    <property type="entry name" value="Periplasmic binding protein-like II"/>
    <property type="match status" value="2"/>
</dbReference>
<organism evidence="5 6">
    <name type="scientific">Pneumocystis jirovecii (strain RU7)</name>
    <name type="common">Human pneumocystis pneumonia agent</name>
    <dbReference type="NCBI Taxonomy" id="1408657"/>
    <lineage>
        <taxon>Eukaryota</taxon>
        <taxon>Fungi</taxon>
        <taxon>Dikarya</taxon>
        <taxon>Ascomycota</taxon>
        <taxon>Taphrinomycotina</taxon>
        <taxon>Pneumocystomycetes</taxon>
        <taxon>Pneumocystaceae</taxon>
        <taxon>Pneumocystis</taxon>
    </lineage>
</organism>
<gene>
    <name evidence="5" type="ORF">T551_00109</name>
</gene>
<evidence type="ECO:0000256" key="2">
    <source>
        <dbReference type="ARBA" id="ARBA00010742"/>
    </source>
</evidence>
<keyword evidence="3" id="KW-0732">Signal</keyword>
<dbReference type="InterPro" id="IPR054364">
    <property type="entry name" value="Ca3427-like_PBP2"/>
</dbReference>
<dbReference type="RefSeq" id="XP_018231316.1">
    <property type="nucleotide sequence ID" value="XM_018372376.1"/>
</dbReference>
<name>A0A0W4ZW76_PNEJ7</name>
<comment type="subcellular location">
    <subcellularLocation>
        <location evidence="1">Periplasm</location>
    </subcellularLocation>
</comment>
<evidence type="ECO:0000313" key="6">
    <source>
        <dbReference type="Proteomes" id="UP000053447"/>
    </source>
</evidence>
<dbReference type="PANTHER" id="PTHR30024:SF47">
    <property type="entry name" value="TAURINE-BINDING PERIPLASMIC PROTEIN"/>
    <property type="match status" value="1"/>
</dbReference>
<dbReference type="STRING" id="1408657.A0A0W4ZW76"/>
<dbReference type="GO" id="GO:0042597">
    <property type="term" value="C:periplasmic space"/>
    <property type="evidence" value="ECO:0007669"/>
    <property type="project" value="UniProtKB-SubCell"/>
</dbReference>
<accession>A0A0W4ZW76</accession>
<evidence type="ECO:0000256" key="3">
    <source>
        <dbReference type="ARBA" id="ARBA00022729"/>
    </source>
</evidence>
<dbReference type="AlphaFoldDB" id="A0A0W4ZW76"/>
<dbReference type="Pfam" id="PF22384">
    <property type="entry name" value="PBP2_Ca3427_like"/>
    <property type="match status" value="1"/>
</dbReference>
<comment type="similarity">
    <text evidence="2">Belongs to the bacterial solute-binding protein SsuA/TauA family.</text>
</comment>
<evidence type="ECO:0000256" key="1">
    <source>
        <dbReference type="ARBA" id="ARBA00004418"/>
    </source>
</evidence>
<proteinExistence type="inferred from homology"/>
<comment type="caution">
    <text evidence="5">The sequence shown here is derived from an EMBL/GenBank/DDBJ whole genome shotgun (WGS) entry which is preliminary data.</text>
</comment>
<dbReference type="GeneID" id="28938631"/>
<dbReference type="PANTHER" id="PTHR30024">
    <property type="entry name" value="ALIPHATIC SULFONATES-BINDING PROTEIN-RELATED"/>
    <property type="match status" value="1"/>
</dbReference>
<dbReference type="Pfam" id="PF13379">
    <property type="entry name" value="NMT1_2"/>
    <property type="match status" value="1"/>
</dbReference>